<evidence type="ECO:0000313" key="2">
    <source>
        <dbReference type="Proteomes" id="UP000247284"/>
    </source>
</evidence>
<dbReference type="EMBL" id="MH183162">
    <property type="protein sequence ID" value="AWN07675.1"/>
    <property type="molecule type" value="Genomic_DNA"/>
</dbReference>
<name>A0A2U8UU22_9CAUD</name>
<keyword evidence="2" id="KW-1185">Reference proteome</keyword>
<organism evidence="1 2">
    <name type="scientific">Microbacterium phage Hendrix</name>
    <dbReference type="NCBI Taxonomy" id="2182341"/>
    <lineage>
        <taxon>Viruses</taxon>
        <taxon>Duplodnaviria</taxon>
        <taxon>Heunggongvirae</taxon>
        <taxon>Uroviricota</taxon>
        <taxon>Caudoviricetes</taxon>
        <taxon>Rogerhendrixvirus</taxon>
        <taxon>Rogerhendrixvirus hendrix</taxon>
    </lineage>
</organism>
<protein>
    <submittedName>
        <fullName evidence="1">Helix-turn-helix DNA binding domain protein</fullName>
    </submittedName>
</protein>
<dbReference type="Proteomes" id="UP000247284">
    <property type="component" value="Segment"/>
</dbReference>
<accession>A0A2U8UU22</accession>
<reference evidence="2" key="1">
    <citation type="submission" date="2018-04" db="EMBL/GenBank/DDBJ databases">
        <authorList>
            <person name="Go L.Y."/>
            <person name="Mitchell J.A."/>
        </authorList>
    </citation>
    <scope>NUCLEOTIDE SEQUENCE [LARGE SCALE GENOMIC DNA]</scope>
</reference>
<gene>
    <name evidence="1" type="primary">4</name>
    <name evidence="1" type="ORF">PBI_HENDRIX_4</name>
</gene>
<sequence>MAKPDDILGQTVAAAAKGVTASEKERQATRRAEALSLRLAGLSYETIGNRLGISKQAAAQMVQRSLEHAEQQGVAALRAEENARLDRAQSAIWGDVIQGDLKAIGVFLQISAARAKMNGLYSPTQVQMSVSIRKDMEDALASLEELVLVQDKPPQNNQAALEAYSSIDDDYAEEVDDE</sequence>
<evidence type="ECO:0000313" key="1">
    <source>
        <dbReference type="EMBL" id="AWN07675.1"/>
    </source>
</evidence>
<dbReference type="RefSeq" id="YP_009801942.1">
    <property type="nucleotide sequence ID" value="NC_047977.1"/>
</dbReference>
<dbReference type="GeneID" id="54992471"/>
<proteinExistence type="predicted"/>
<dbReference type="KEGG" id="vg:54992471"/>